<reference evidence="11 12" key="1">
    <citation type="journal article" date="2010" name="Proc. Natl. Acad. Sci. U.S.A.">
        <title>Insights into evolution of multicellular fungi from the assembled chromosomes of the mushroom Coprinopsis cinerea (Coprinus cinereus).</title>
        <authorList>
            <person name="Stajich J.E."/>
            <person name="Wilke S.K."/>
            <person name="Ahren D."/>
            <person name="Au C.H."/>
            <person name="Birren B.W."/>
            <person name="Borodovsky M."/>
            <person name="Burns C."/>
            <person name="Canback B."/>
            <person name="Casselton L.A."/>
            <person name="Cheng C.K."/>
            <person name="Deng J."/>
            <person name="Dietrich F.S."/>
            <person name="Fargo D.C."/>
            <person name="Farman M.L."/>
            <person name="Gathman A.C."/>
            <person name="Goldberg J."/>
            <person name="Guigo R."/>
            <person name="Hoegger P.J."/>
            <person name="Hooker J.B."/>
            <person name="Huggins A."/>
            <person name="James T.Y."/>
            <person name="Kamada T."/>
            <person name="Kilaru S."/>
            <person name="Kodira C."/>
            <person name="Kues U."/>
            <person name="Kupfer D."/>
            <person name="Kwan H.S."/>
            <person name="Lomsadze A."/>
            <person name="Li W."/>
            <person name="Lilly W.W."/>
            <person name="Ma L.J."/>
            <person name="Mackey A.J."/>
            <person name="Manning G."/>
            <person name="Martin F."/>
            <person name="Muraguchi H."/>
            <person name="Natvig D.O."/>
            <person name="Palmerini H."/>
            <person name="Ramesh M.A."/>
            <person name="Rehmeyer C.J."/>
            <person name="Roe B.A."/>
            <person name="Shenoy N."/>
            <person name="Stanke M."/>
            <person name="Ter-Hovhannisyan V."/>
            <person name="Tunlid A."/>
            <person name="Velagapudi R."/>
            <person name="Vision T.J."/>
            <person name="Zeng Q."/>
            <person name="Zolan M.E."/>
            <person name="Pukkila P.J."/>
        </authorList>
    </citation>
    <scope>NUCLEOTIDE SEQUENCE [LARGE SCALE GENOMIC DNA]</scope>
    <source>
        <strain evidence="12">Okayama-7 / 130 / ATCC MYA-4618 / FGSC 9003</strain>
    </source>
</reference>
<gene>
    <name evidence="11" type="ORF">CC1G_15336</name>
</gene>
<evidence type="ECO:0000259" key="10">
    <source>
        <dbReference type="Pfam" id="PF19283"/>
    </source>
</evidence>
<dbReference type="InterPro" id="IPR045550">
    <property type="entry name" value="AARE_N"/>
</dbReference>
<comment type="subcellular location">
    <subcellularLocation>
        <location evidence="2">Cytoplasm</location>
    </subcellularLocation>
</comment>
<keyword evidence="6" id="KW-0963">Cytoplasm</keyword>
<dbReference type="InterPro" id="IPR029058">
    <property type="entry name" value="AB_hydrolase_fold"/>
</dbReference>
<feature type="domain" description="Peptidase S9 prolyl oligopeptidase catalytic" evidence="9">
    <location>
        <begin position="492"/>
        <end position="603"/>
    </location>
</feature>
<dbReference type="EC" id="3.4.19.1" evidence="5"/>
<evidence type="ECO:0000256" key="5">
    <source>
        <dbReference type="ARBA" id="ARBA00012917"/>
    </source>
</evidence>
<keyword evidence="12" id="KW-1185">Reference proteome</keyword>
<accession>D6RQ15</accession>
<dbReference type="GO" id="GO:0004252">
    <property type="term" value="F:serine-type endopeptidase activity"/>
    <property type="evidence" value="ECO:0007669"/>
    <property type="project" value="TreeGrafter"/>
</dbReference>
<dbReference type="GO" id="GO:0005737">
    <property type="term" value="C:cytoplasm"/>
    <property type="evidence" value="ECO:0007669"/>
    <property type="project" value="UniProtKB-SubCell"/>
</dbReference>
<organism evidence="11 12">
    <name type="scientific">Coprinopsis cinerea (strain Okayama-7 / 130 / ATCC MYA-4618 / FGSC 9003)</name>
    <name type="common">Inky cap fungus</name>
    <name type="synonym">Hormographiella aspergillata</name>
    <dbReference type="NCBI Taxonomy" id="240176"/>
    <lineage>
        <taxon>Eukaryota</taxon>
        <taxon>Fungi</taxon>
        <taxon>Dikarya</taxon>
        <taxon>Basidiomycota</taxon>
        <taxon>Agaricomycotina</taxon>
        <taxon>Agaricomycetes</taxon>
        <taxon>Agaricomycetidae</taxon>
        <taxon>Agaricales</taxon>
        <taxon>Agaricineae</taxon>
        <taxon>Psathyrellaceae</taxon>
        <taxon>Coprinopsis</taxon>
    </lineage>
</organism>
<dbReference type="PANTHER" id="PTHR42776:SF4">
    <property type="entry name" value="ACYLAMINO-ACID-RELEASING ENZYME"/>
    <property type="match status" value="1"/>
</dbReference>
<dbReference type="Pfam" id="PF00326">
    <property type="entry name" value="Peptidase_S9"/>
    <property type="match status" value="2"/>
</dbReference>
<evidence type="ECO:0000256" key="6">
    <source>
        <dbReference type="ARBA" id="ARBA00022490"/>
    </source>
</evidence>
<dbReference type="SUPFAM" id="SSF53474">
    <property type="entry name" value="alpha/beta-Hydrolases"/>
    <property type="match status" value="1"/>
</dbReference>
<protein>
    <recommendedName>
        <fullName evidence="5">acylaminoacyl-peptidase</fullName>
        <ecNumber evidence="5">3.4.19.1</ecNumber>
    </recommendedName>
    <alternativeName>
        <fullName evidence="8">Dipeptidyl-peptidase V</fullName>
    </alternativeName>
</protein>
<evidence type="ECO:0000256" key="3">
    <source>
        <dbReference type="ARBA" id="ARBA00010040"/>
    </source>
</evidence>
<comment type="caution">
    <text evidence="11">The sequence shown here is derived from an EMBL/GenBank/DDBJ whole genome shotgun (WGS) entry which is preliminary data.</text>
</comment>
<name>D6RQ15_COPC7</name>
<sequence>MYTELAEIPVPIGGQFVGPDADTVEITFSVRDHELNLKKTVVKTIANIQGEKPYVSPPVQVDSQVAALYSPSGKRKVVLREVNKKGDTRRVVELWNESTKVASVDVTERHDKFYVDEYIGSLGFNATEDAVVYTAEAHLDNDSSDPYAKFRYRPDFGEGLTGQRRPALFIVKLPGSPSSDDKPVVYRLKSPANVRLGQAVFSGASTVDEVVLYATGYELQPDGRLLGVKGCFNRPTGIWRVKATLGGDPTVNDVDATATKLNPGHISCRSPRVVPQGKGEQLVFLSSASGGPHVTTASLQTWKPTGDGKGEVREVIGIVEKPAQGDWFPGLYPPYNLPAAPYLSQTGSLAFHSHVGSKTWIVLAGLDGKRSGWDRVPEDSDEGEMYSWSVLATDEKNRILCWRSSPSVPYEIGVADVRDGGITSWKSLDKPKLPERVSKALSSIRTSIHQIPDRAPTETLVITSTLNGKGGKLPPCVLVPHGGPHATTTTAFSPATTALVLEGFTLALPNYTGSLGYGEAPIRALVGACGRTDVDDCIGTLDHLVKIGIAEDGPGRVFVQGGSHGGFLSAHLIGQFPDRFSGAVMRNPVISVGEISTTDIPDWYFSEFGYEYPVLSSTAESTDSQARNGDPDSIAPLMTGQTFTQLQSASPIHHVDKVKAPVLLLVGLADRRVAPTHGVEYYHALTARARKVELLTFEGESHPLDGVEAARVCWEAGRDWLRALAS</sequence>
<dbReference type="InterPro" id="IPR001375">
    <property type="entry name" value="Peptidase_S9_cat"/>
</dbReference>
<dbReference type="EMBL" id="AACS02000010">
    <property type="protein sequence ID" value="EFI26935.1"/>
    <property type="molecule type" value="Genomic_DNA"/>
</dbReference>
<proteinExistence type="inferred from homology"/>
<evidence type="ECO:0000256" key="2">
    <source>
        <dbReference type="ARBA" id="ARBA00004496"/>
    </source>
</evidence>
<dbReference type="PANTHER" id="PTHR42776">
    <property type="entry name" value="SERINE PEPTIDASE S9 FAMILY MEMBER"/>
    <property type="match status" value="1"/>
</dbReference>
<comment type="similarity">
    <text evidence="3">Belongs to the peptidase S9C family.</text>
</comment>
<dbReference type="InParanoid" id="D6RQ15"/>
<dbReference type="OrthoDB" id="43744at2759"/>
<dbReference type="Gene3D" id="3.40.50.1820">
    <property type="entry name" value="alpha/beta hydrolase"/>
    <property type="match status" value="1"/>
</dbReference>
<dbReference type="KEGG" id="cci:CC1G_15336"/>
<dbReference type="Pfam" id="PF19283">
    <property type="entry name" value="APEH_N"/>
    <property type="match status" value="1"/>
</dbReference>
<comment type="catalytic activity">
    <reaction evidence="1">
        <text>Cleavage of an N-acetyl or N-formyl amino acid from the N-terminus of a polypeptide.</text>
        <dbReference type="EC" id="3.4.19.1"/>
    </reaction>
</comment>
<dbReference type="RefSeq" id="XP_002910429.1">
    <property type="nucleotide sequence ID" value="XM_002910383.1"/>
</dbReference>
<evidence type="ECO:0000256" key="1">
    <source>
        <dbReference type="ARBA" id="ARBA00000721"/>
    </source>
</evidence>
<evidence type="ECO:0000256" key="7">
    <source>
        <dbReference type="ARBA" id="ARBA00022801"/>
    </source>
</evidence>
<evidence type="ECO:0000256" key="8">
    <source>
        <dbReference type="ARBA" id="ARBA00032829"/>
    </source>
</evidence>
<dbReference type="HOGENOM" id="CLU_014230_1_0_1"/>
<feature type="domain" description="Acylamino-acid-releasing enzyme N-terminal" evidence="10">
    <location>
        <begin position="54"/>
        <end position="419"/>
    </location>
</feature>
<dbReference type="MEROPS" id="S09.004"/>
<comment type="subunit">
    <text evidence="4">Homotetramer.</text>
</comment>
<dbReference type="Proteomes" id="UP000001861">
    <property type="component" value="Unassembled WGS sequence"/>
</dbReference>
<keyword evidence="7" id="KW-0378">Hydrolase</keyword>
<evidence type="ECO:0000256" key="4">
    <source>
        <dbReference type="ARBA" id="ARBA00011881"/>
    </source>
</evidence>
<dbReference type="VEuPathDB" id="FungiDB:CC1G_15336"/>
<evidence type="ECO:0000313" key="11">
    <source>
        <dbReference type="EMBL" id="EFI26935.1"/>
    </source>
</evidence>
<dbReference type="AlphaFoldDB" id="D6RQ15"/>
<dbReference type="GO" id="GO:0008242">
    <property type="term" value="F:omega peptidase activity"/>
    <property type="evidence" value="ECO:0007669"/>
    <property type="project" value="UniProtKB-EC"/>
</dbReference>
<dbReference type="eggNOG" id="KOG2100">
    <property type="taxonomic scope" value="Eukaryota"/>
</dbReference>
<feature type="domain" description="Peptidase S9 prolyl oligopeptidase catalytic" evidence="9">
    <location>
        <begin position="641"/>
        <end position="704"/>
    </location>
</feature>
<dbReference type="GeneID" id="9380349"/>
<evidence type="ECO:0000259" key="9">
    <source>
        <dbReference type="Pfam" id="PF00326"/>
    </source>
</evidence>
<dbReference type="OMA" id="QEIATPF"/>
<dbReference type="STRING" id="240176.D6RQ15"/>
<evidence type="ECO:0000313" key="12">
    <source>
        <dbReference type="Proteomes" id="UP000001861"/>
    </source>
</evidence>
<dbReference type="GO" id="GO:0006508">
    <property type="term" value="P:proteolysis"/>
    <property type="evidence" value="ECO:0007669"/>
    <property type="project" value="InterPro"/>
</dbReference>